<dbReference type="InterPro" id="IPR036249">
    <property type="entry name" value="Thioredoxin-like_sf"/>
</dbReference>
<keyword evidence="1" id="KW-0732">Signal</keyword>
<keyword evidence="2" id="KW-0413">Isomerase</keyword>
<sequence length="195" mass="22279">MKLILNSLLLLALVACKSSSTTPQKDSTLDVLDKAEKQATTSQNETSNPTGMLLGIQDRAALEREPHDYWFNDNYDSYEMDTEAVAQLQPLLEDVKIKAFMGTWCGDSQYGVPAFYKIMDEAKFDYNNLTLITVTRNKDTPEKLEEGLNIIRVPTFIFYKDGKELGRYVEYARESLEKDMITILSGETYKHSYED</sequence>
<protein>
    <submittedName>
        <fullName evidence="2">Thiol-disulfide isomerase/thioredoxin</fullName>
    </submittedName>
</protein>
<dbReference type="AlphaFoldDB" id="A0A5S5BUB2"/>
<feature type="chain" id="PRO_5024382383" evidence="1">
    <location>
        <begin position="21"/>
        <end position="195"/>
    </location>
</feature>
<dbReference type="Proteomes" id="UP000324376">
    <property type="component" value="Unassembled WGS sequence"/>
</dbReference>
<evidence type="ECO:0000256" key="1">
    <source>
        <dbReference type="SAM" id="SignalP"/>
    </source>
</evidence>
<dbReference type="Pfam" id="PF14595">
    <property type="entry name" value="Thioredoxin_9"/>
    <property type="match status" value="1"/>
</dbReference>
<gene>
    <name evidence="2" type="ORF">BD809_1175</name>
</gene>
<feature type="signal peptide" evidence="1">
    <location>
        <begin position="1"/>
        <end position="20"/>
    </location>
</feature>
<dbReference type="RefSeq" id="WP_148783877.1">
    <property type="nucleotide sequence ID" value="NZ_VNHU01000017.1"/>
</dbReference>
<dbReference type="PROSITE" id="PS51257">
    <property type="entry name" value="PROKAR_LIPOPROTEIN"/>
    <property type="match status" value="1"/>
</dbReference>
<comment type="caution">
    <text evidence="2">The sequence shown here is derived from an EMBL/GenBank/DDBJ whole genome shotgun (WGS) entry which is preliminary data.</text>
</comment>
<organism evidence="2 3">
    <name type="scientific">Aquimarina intermedia</name>
    <dbReference type="NCBI Taxonomy" id="350814"/>
    <lineage>
        <taxon>Bacteria</taxon>
        <taxon>Pseudomonadati</taxon>
        <taxon>Bacteroidota</taxon>
        <taxon>Flavobacteriia</taxon>
        <taxon>Flavobacteriales</taxon>
        <taxon>Flavobacteriaceae</taxon>
        <taxon>Aquimarina</taxon>
    </lineage>
</organism>
<evidence type="ECO:0000313" key="3">
    <source>
        <dbReference type="Proteomes" id="UP000324376"/>
    </source>
</evidence>
<accession>A0A5S5BUB2</accession>
<dbReference type="CDD" id="cd02947">
    <property type="entry name" value="TRX_family"/>
    <property type="match status" value="1"/>
</dbReference>
<proteinExistence type="predicted"/>
<name>A0A5S5BUB2_9FLAO</name>
<reference evidence="2 3" key="1">
    <citation type="submission" date="2019-07" db="EMBL/GenBank/DDBJ databases">
        <title>Genomic Encyclopedia of Archaeal and Bacterial Type Strains, Phase II (KMG-II): from individual species to whole genera.</title>
        <authorList>
            <person name="Goeker M."/>
        </authorList>
    </citation>
    <scope>NUCLEOTIDE SEQUENCE [LARGE SCALE GENOMIC DNA]</scope>
    <source>
        <strain evidence="2 3">DSM 17527</strain>
    </source>
</reference>
<evidence type="ECO:0000313" key="2">
    <source>
        <dbReference type="EMBL" id="TYP69886.1"/>
    </source>
</evidence>
<dbReference type="GO" id="GO:0016853">
    <property type="term" value="F:isomerase activity"/>
    <property type="evidence" value="ECO:0007669"/>
    <property type="project" value="UniProtKB-KW"/>
</dbReference>
<dbReference type="SUPFAM" id="SSF52833">
    <property type="entry name" value="Thioredoxin-like"/>
    <property type="match status" value="1"/>
</dbReference>
<dbReference type="EMBL" id="VNHU01000017">
    <property type="protein sequence ID" value="TYP69886.1"/>
    <property type="molecule type" value="Genomic_DNA"/>
</dbReference>
<keyword evidence="3" id="KW-1185">Reference proteome</keyword>
<dbReference type="OrthoDB" id="6398367at2"/>
<dbReference type="Gene3D" id="3.40.30.10">
    <property type="entry name" value="Glutaredoxin"/>
    <property type="match status" value="1"/>
</dbReference>